<dbReference type="RefSeq" id="WP_128969726.1">
    <property type="nucleotide sequence ID" value="NZ_AP028603.1"/>
</dbReference>
<dbReference type="Proteomes" id="UP000483094">
    <property type="component" value="Unassembled WGS sequence"/>
</dbReference>
<dbReference type="Proteomes" id="UP000310818">
    <property type="component" value="Unassembled WGS sequence"/>
</dbReference>
<reference evidence="3 7" key="3">
    <citation type="submission" date="2019-07" db="EMBL/GenBank/DDBJ databases">
        <authorList>
            <person name="Mohale T."/>
        </authorList>
    </citation>
    <scope>NUCLEOTIDE SEQUENCE [LARGE SCALE GENOMIC DNA]</scope>
    <source>
        <strain evidence="3 7">NTPn 59</strain>
    </source>
</reference>
<evidence type="ECO:0000313" key="4">
    <source>
        <dbReference type="EMBL" id="VNH04878.1"/>
    </source>
</evidence>
<evidence type="ECO:0000313" key="5">
    <source>
        <dbReference type="Proteomes" id="UP000045541"/>
    </source>
</evidence>
<protein>
    <submittedName>
        <fullName evidence="3">Uncharacterized protein</fullName>
    </submittedName>
</protein>
<dbReference type="Proteomes" id="UP000045541">
    <property type="component" value="Unassembled WGS sequence"/>
</dbReference>
<evidence type="ECO:0000313" key="1">
    <source>
        <dbReference type="EMBL" id="CKI91081.1"/>
    </source>
</evidence>
<dbReference type="Proteomes" id="UP000315060">
    <property type="component" value="Unassembled WGS sequence"/>
</dbReference>
<dbReference type="EMBL" id="WNHQ01000629">
    <property type="protein sequence ID" value="MTV73804.1"/>
    <property type="molecule type" value="Genomic_DNA"/>
</dbReference>
<reference evidence="1 5" key="1">
    <citation type="submission" date="2015-03" db="EMBL/GenBank/DDBJ databases">
        <authorList>
            <consortium name="Pathogen Informatics"/>
            <person name="Murphy D."/>
        </authorList>
    </citation>
    <scope>NUCLEOTIDE SEQUENCE [LARGE SCALE GENOMIC DNA]</scope>
    <source>
        <strain evidence="1 5">0310</strain>
    </source>
</reference>
<dbReference type="EMBL" id="CMWB01000004">
    <property type="protein sequence ID" value="CKI91081.1"/>
    <property type="molecule type" value="Genomic_DNA"/>
</dbReference>
<dbReference type="EMBL" id="CAASRX010000022">
    <property type="protein sequence ID" value="VNH04878.1"/>
    <property type="molecule type" value="Genomic_DNA"/>
</dbReference>
<reference evidence="2 8" key="4">
    <citation type="submission" date="2019-11" db="EMBL/GenBank/DDBJ databases">
        <title>Growth characteristics of pneumococcus vary with the chemical composition of the capsule and with environmental conditions.</title>
        <authorList>
            <person name="Tothpal A."/>
            <person name="Desobry K."/>
            <person name="Joshi S."/>
            <person name="Wyllie A.L."/>
            <person name="Weinberger D.M."/>
        </authorList>
    </citation>
    <scope>NUCLEOTIDE SEQUENCE [LARGE SCALE GENOMIC DNA]</scope>
    <source>
        <strain evidence="2">Pnumococcus19F</strain>
        <strain evidence="8">pnumococcus19F</strain>
    </source>
</reference>
<evidence type="ECO:0000313" key="3">
    <source>
        <dbReference type="EMBL" id="TVX72940.1"/>
    </source>
</evidence>
<accession>A0A0U0LMY4</accession>
<dbReference type="EMBL" id="VMYC01000008">
    <property type="protein sequence ID" value="TVX72940.1"/>
    <property type="molecule type" value="Genomic_DNA"/>
</dbReference>
<comment type="caution">
    <text evidence="3">The sequence shown here is derived from an EMBL/GenBank/DDBJ whole genome shotgun (WGS) entry which is preliminary data.</text>
</comment>
<organism evidence="3 7">
    <name type="scientific">Streptococcus pneumoniae</name>
    <dbReference type="NCBI Taxonomy" id="1313"/>
    <lineage>
        <taxon>Bacteria</taxon>
        <taxon>Bacillati</taxon>
        <taxon>Bacillota</taxon>
        <taxon>Bacilli</taxon>
        <taxon>Lactobacillales</taxon>
        <taxon>Streptococcaceae</taxon>
        <taxon>Streptococcus</taxon>
    </lineage>
</organism>
<evidence type="ECO:0000313" key="2">
    <source>
        <dbReference type="EMBL" id="MTV73804.1"/>
    </source>
</evidence>
<evidence type="ECO:0000313" key="7">
    <source>
        <dbReference type="Proteomes" id="UP000315060"/>
    </source>
</evidence>
<proteinExistence type="predicted"/>
<evidence type="ECO:0000313" key="6">
    <source>
        <dbReference type="Proteomes" id="UP000310818"/>
    </source>
</evidence>
<reference evidence="4 6" key="2">
    <citation type="submission" date="2019-04" db="EMBL/GenBank/DDBJ databases">
        <authorList>
            <consortium name="Pathogen Informatics"/>
        </authorList>
    </citation>
    <scope>NUCLEOTIDE SEQUENCE [LARGE SCALE GENOMIC DNA]</scope>
    <source>
        <strain evidence="4 6">GPSC211</strain>
    </source>
</reference>
<dbReference type="AlphaFoldDB" id="A0A0U0LMY4"/>
<gene>
    <name evidence="3" type="ORF">AZJ28_00380</name>
    <name evidence="1" type="ORF">ERS096071_00354</name>
    <name evidence="2" type="ORF">GM540_07395</name>
    <name evidence="4" type="ORF">SAMEA3353485_01726</name>
</gene>
<evidence type="ECO:0000313" key="8">
    <source>
        <dbReference type="Proteomes" id="UP000483094"/>
    </source>
</evidence>
<name>A0A0U0LMY4_STREE</name>
<sequence length="67" mass="7298">MTKSDLGPYLDAVTNEDGTLLICKTEQGAYIGDFNPSCDEEDFVLTYEDVSVSLSYAQVLSATLLKV</sequence>